<accession>A0AAD8AGF8</accession>
<name>A0AAD8AGF8_DIPPU</name>
<feature type="non-terminal residue" evidence="1">
    <location>
        <position position="1"/>
    </location>
</feature>
<keyword evidence="2" id="KW-1185">Reference proteome</keyword>
<evidence type="ECO:0000313" key="2">
    <source>
        <dbReference type="Proteomes" id="UP001233999"/>
    </source>
</evidence>
<reference evidence="1" key="2">
    <citation type="submission" date="2023-05" db="EMBL/GenBank/DDBJ databases">
        <authorList>
            <person name="Fouks B."/>
        </authorList>
    </citation>
    <scope>NUCLEOTIDE SEQUENCE</scope>
    <source>
        <strain evidence="1">Stay&amp;Tobe</strain>
        <tissue evidence="1">Testes</tissue>
    </source>
</reference>
<organism evidence="1 2">
    <name type="scientific">Diploptera punctata</name>
    <name type="common">Pacific beetle cockroach</name>
    <dbReference type="NCBI Taxonomy" id="6984"/>
    <lineage>
        <taxon>Eukaryota</taxon>
        <taxon>Metazoa</taxon>
        <taxon>Ecdysozoa</taxon>
        <taxon>Arthropoda</taxon>
        <taxon>Hexapoda</taxon>
        <taxon>Insecta</taxon>
        <taxon>Pterygota</taxon>
        <taxon>Neoptera</taxon>
        <taxon>Polyneoptera</taxon>
        <taxon>Dictyoptera</taxon>
        <taxon>Blattodea</taxon>
        <taxon>Blaberoidea</taxon>
        <taxon>Blaberidae</taxon>
        <taxon>Diplopterinae</taxon>
        <taxon>Diploptera</taxon>
    </lineage>
</organism>
<dbReference type="EMBL" id="JASPKZ010001294">
    <property type="protein sequence ID" value="KAJ9598126.1"/>
    <property type="molecule type" value="Genomic_DNA"/>
</dbReference>
<comment type="caution">
    <text evidence="1">The sequence shown here is derived from an EMBL/GenBank/DDBJ whole genome shotgun (WGS) entry which is preliminary data.</text>
</comment>
<evidence type="ECO:0000313" key="1">
    <source>
        <dbReference type="EMBL" id="KAJ9598126.1"/>
    </source>
</evidence>
<sequence>KSLTAVKSLAEGWGWKNEVQIYTGSCKKNTLKIQKLSNGVQIYTGRLKSSDGRLIHEG</sequence>
<proteinExistence type="predicted"/>
<reference evidence="1" key="1">
    <citation type="journal article" date="2023" name="IScience">
        <title>Live-bearing cockroach genome reveals convergent evolutionary mechanisms linked to viviparity in insects and beyond.</title>
        <authorList>
            <person name="Fouks B."/>
            <person name="Harrison M.C."/>
            <person name="Mikhailova A.A."/>
            <person name="Marchal E."/>
            <person name="English S."/>
            <person name="Carruthers M."/>
            <person name="Jennings E.C."/>
            <person name="Chiamaka E.L."/>
            <person name="Frigard R.A."/>
            <person name="Pippel M."/>
            <person name="Attardo G.M."/>
            <person name="Benoit J.B."/>
            <person name="Bornberg-Bauer E."/>
            <person name="Tobe S.S."/>
        </authorList>
    </citation>
    <scope>NUCLEOTIDE SEQUENCE</scope>
    <source>
        <strain evidence="1">Stay&amp;Tobe</strain>
    </source>
</reference>
<protein>
    <submittedName>
        <fullName evidence="1">Uncharacterized protein</fullName>
    </submittedName>
</protein>
<dbReference type="Proteomes" id="UP001233999">
    <property type="component" value="Unassembled WGS sequence"/>
</dbReference>
<gene>
    <name evidence="1" type="ORF">L9F63_026767</name>
</gene>
<dbReference type="AlphaFoldDB" id="A0AAD8AGF8"/>
<feature type="non-terminal residue" evidence="1">
    <location>
        <position position="58"/>
    </location>
</feature>